<reference evidence="3 4" key="1">
    <citation type="submission" date="2020-11" db="EMBL/GenBank/DDBJ databases">
        <title>Hymenobacter sp.</title>
        <authorList>
            <person name="Kim M.K."/>
        </authorList>
    </citation>
    <scope>NUCLEOTIDE SEQUENCE [LARGE SCALE GENOMIC DNA]</scope>
    <source>
        <strain evidence="3 4">BT594</strain>
    </source>
</reference>
<dbReference type="Gene3D" id="1.10.10.10">
    <property type="entry name" value="Winged helix-like DNA-binding domain superfamily/Winged helix DNA-binding domain"/>
    <property type="match status" value="2"/>
</dbReference>
<keyword evidence="4" id="KW-1185">Reference proteome</keyword>
<dbReference type="Proteomes" id="UP000601099">
    <property type="component" value="Unassembled WGS sequence"/>
</dbReference>
<gene>
    <name evidence="3" type="ORF">I5L79_22315</name>
</gene>
<dbReference type="InterPro" id="IPR036390">
    <property type="entry name" value="WH_DNA-bd_sf"/>
</dbReference>
<proteinExistence type="inferred from homology"/>
<dbReference type="RefSeq" id="WP_196957316.1">
    <property type="nucleotide sequence ID" value="NZ_JADWYK010000023.1"/>
</dbReference>
<comment type="similarity">
    <text evidence="1">Belongs to the initiator RepB protein family.</text>
</comment>
<name>A0ABS0L859_9BACT</name>
<organism evidence="3 4">
    <name type="scientific">Hymenobacter guriensis</name>
    <dbReference type="NCBI Taxonomy" id="2793065"/>
    <lineage>
        <taxon>Bacteria</taxon>
        <taxon>Pseudomonadati</taxon>
        <taxon>Bacteroidota</taxon>
        <taxon>Cytophagia</taxon>
        <taxon>Cytophagales</taxon>
        <taxon>Hymenobacteraceae</taxon>
        <taxon>Hymenobacter</taxon>
    </lineage>
</organism>
<dbReference type="Pfam" id="PF01051">
    <property type="entry name" value="Rep3_N"/>
    <property type="match status" value="1"/>
</dbReference>
<sequence>MSNQVQAPVAEAPKQLQIRQHNALTLAKYDYSEIQLDFLFFLLSKLRADSKDLTYLLHVSELAKLTGNNYNTKYLYDATKEMGSRVFEVTLHEIKRQVWMFQSVDYHEGKATIEVTLSEKILPLLFDLKGNFTSYELQAVLKLSSKYAKRIYQICSMWKDKPQTQNFDLYEFKQMLGMIDKDGNESYARFGTFKQQVLDRSIRQINQLTDLHIALKLEKTGKAYTGFAFTIENKAYNLQLDFGNSHKLPSPAPAGISHQQMESAERFLDEMGVFQEKIRHQILSSPAHLKNLFKFAHQVRTGEVKVKSNAGGMLLTILGLVDASKKAPKKE</sequence>
<evidence type="ECO:0000313" key="4">
    <source>
        <dbReference type="Proteomes" id="UP000601099"/>
    </source>
</evidence>
<evidence type="ECO:0000313" key="3">
    <source>
        <dbReference type="EMBL" id="MBG8556297.1"/>
    </source>
</evidence>
<comment type="caution">
    <text evidence="3">The sequence shown here is derived from an EMBL/GenBank/DDBJ whole genome shotgun (WGS) entry which is preliminary data.</text>
</comment>
<dbReference type="SUPFAM" id="SSF46785">
    <property type="entry name" value="Winged helix' DNA-binding domain"/>
    <property type="match status" value="2"/>
</dbReference>
<accession>A0ABS0L859</accession>
<dbReference type="InterPro" id="IPR000525">
    <property type="entry name" value="Initiator_Rep_WH1"/>
</dbReference>
<evidence type="ECO:0000256" key="1">
    <source>
        <dbReference type="ARBA" id="ARBA00038283"/>
    </source>
</evidence>
<protein>
    <submittedName>
        <fullName evidence="3">Replication initiation protein</fullName>
    </submittedName>
</protein>
<evidence type="ECO:0000259" key="2">
    <source>
        <dbReference type="Pfam" id="PF01051"/>
    </source>
</evidence>
<dbReference type="Pfam" id="PF21205">
    <property type="entry name" value="Rep3_C"/>
    <property type="match status" value="1"/>
</dbReference>
<dbReference type="EMBL" id="JADWYK010000023">
    <property type="protein sequence ID" value="MBG8556297.1"/>
    <property type="molecule type" value="Genomic_DNA"/>
</dbReference>
<feature type="domain" description="Initiator Rep protein WH1" evidence="2">
    <location>
        <begin position="18"/>
        <end position="155"/>
    </location>
</feature>
<dbReference type="InterPro" id="IPR036388">
    <property type="entry name" value="WH-like_DNA-bd_sf"/>
</dbReference>